<name>A0AB39BDV2_9MICO</name>
<dbReference type="RefSeq" id="WP_368496934.1">
    <property type="nucleotide sequence ID" value="NZ_CP162511.1"/>
</dbReference>
<evidence type="ECO:0008006" key="3">
    <source>
        <dbReference type="Google" id="ProtNLM"/>
    </source>
</evidence>
<gene>
    <name evidence="2" type="ORF">ABFY20_14475</name>
</gene>
<dbReference type="EMBL" id="CP162511">
    <property type="protein sequence ID" value="XDI04529.1"/>
    <property type="molecule type" value="Genomic_DNA"/>
</dbReference>
<proteinExistence type="predicted"/>
<dbReference type="AlphaFoldDB" id="A0AB39BDV2"/>
<protein>
    <recommendedName>
        <fullName evidence="3">CsbD family protein</fullName>
    </recommendedName>
</protein>
<accession>A0AB39BDV2</accession>
<sequence length="64" mass="7130">MGFIDDAKDAAEATGKKIGRAFDDTKERLSDKADEAKAEHEVKKAEAERDATKAKNDYKESLRD</sequence>
<organism evidence="2">
    <name type="scientific">Herbiconiux sp. A18JL235</name>
    <dbReference type="NCBI Taxonomy" id="3152363"/>
    <lineage>
        <taxon>Bacteria</taxon>
        <taxon>Bacillati</taxon>
        <taxon>Actinomycetota</taxon>
        <taxon>Actinomycetes</taxon>
        <taxon>Micrococcales</taxon>
        <taxon>Microbacteriaceae</taxon>
        <taxon>Herbiconiux</taxon>
    </lineage>
</organism>
<evidence type="ECO:0000256" key="1">
    <source>
        <dbReference type="SAM" id="MobiDB-lite"/>
    </source>
</evidence>
<evidence type="ECO:0000313" key="2">
    <source>
        <dbReference type="EMBL" id="XDI04529.1"/>
    </source>
</evidence>
<feature type="region of interest" description="Disordered" evidence="1">
    <location>
        <begin position="25"/>
        <end position="64"/>
    </location>
</feature>
<reference evidence="2" key="1">
    <citation type="submission" date="2024-05" db="EMBL/GenBank/DDBJ databases">
        <title>Herbiconiux sp. A18JL235.</title>
        <authorList>
            <person name="Zhang G."/>
        </authorList>
    </citation>
    <scope>NUCLEOTIDE SEQUENCE</scope>
    <source>
        <strain evidence="2">A18JL235</strain>
    </source>
</reference>